<comment type="caution">
    <text evidence="1">The sequence shown here is derived from an EMBL/GenBank/DDBJ whole genome shotgun (WGS) entry which is preliminary data.</text>
</comment>
<accession>A0ACC2GH04</accession>
<gene>
    <name evidence="1" type="ORF">DPEC_G00163730</name>
</gene>
<reference evidence="1" key="1">
    <citation type="submission" date="2021-05" db="EMBL/GenBank/DDBJ databases">
        <authorList>
            <person name="Pan Q."/>
            <person name="Jouanno E."/>
            <person name="Zahm M."/>
            <person name="Klopp C."/>
            <person name="Cabau C."/>
            <person name="Louis A."/>
            <person name="Berthelot C."/>
            <person name="Parey E."/>
            <person name="Roest Crollius H."/>
            <person name="Montfort J."/>
            <person name="Robinson-Rechavi M."/>
            <person name="Bouchez O."/>
            <person name="Lampietro C."/>
            <person name="Lopez Roques C."/>
            <person name="Donnadieu C."/>
            <person name="Postlethwait J."/>
            <person name="Bobe J."/>
            <person name="Dillon D."/>
            <person name="Chandos A."/>
            <person name="von Hippel F."/>
            <person name="Guiguen Y."/>
        </authorList>
    </citation>
    <scope>NUCLEOTIDE SEQUENCE</scope>
    <source>
        <strain evidence="1">YG-Jan2019</strain>
    </source>
</reference>
<protein>
    <submittedName>
        <fullName evidence="1">Uncharacterized protein</fullName>
    </submittedName>
</protein>
<sequence>MPGRGERRIAHFSSRIVLLMAWQATAPDWKKPNSVAGPHRSNMAARWHPPVSRWPDESYQTGIRKLSDEQTAGVNNAPARAKANTGLYPNAIRSAKHKYWTISIH</sequence>
<dbReference type="EMBL" id="CM055740">
    <property type="protein sequence ID" value="KAJ8002897.1"/>
    <property type="molecule type" value="Genomic_DNA"/>
</dbReference>
<keyword evidence="2" id="KW-1185">Reference proteome</keyword>
<name>A0ACC2GH04_DALPE</name>
<proteinExistence type="predicted"/>
<evidence type="ECO:0000313" key="2">
    <source>
        <dbReference type="Proteomes" id="UP001157502"/>
    </source>
</evidence>
<organism evidence="1 2">
    <name type="scientific">Dallia pectoralis</name>
    <name type="common">Alaska blackfish</name>
    <dbReference type="NCBI Taxonomy" id="75939"/>
    <lineage>
        <taxon>Eukaryota</taxon>
        <taxon>Metazoa</taxon>
        <taxon>Chordata</taxon>
        <taxon>Craniata</taxon>
        <taxon>Vertebrata</taxon>
        <taxon>Euteleostomi</taxon>
        <taxon>Actinopterygii</taxon>
        <taxon>Neopterygii</taxon>
        <taxon>Teleostei</taxon>
        <taxon>Protacanthopterygii</taxon>
        <taxon>Esociformes</taxon>
        <taxon>Umbridae</taxon>
        <taxon>Dallia</taxon>
    </lineage>
</organism>
<evidence type="ECO:0000313" key="1">
    <source>
        <dbReference type="EMBL" id="KAJ8002897.1"/>
    </source>
</evidence>
<dbReference type="Proteomes" id="UP001157502">
    <property type="component" value="Chromosome 13"/>
</dbReference>